<reference evidence="1" key="1">
    <citation type="journal article" date="2012" name="BMC Biol.">
        <title>Comprehensive microarray-based analysis for stage-specific larval camouflage pattern-associated genes in the swallowtail butterfly, Papilio xuthus.</title>
        <authorList>
            <person name="Futahashi R."/>
            <person name="Shirataki H."/>
            <person name="Narita T."/>
            <person name="Mita K."/>
            <person name="Fujiwara H."/>
        </authorList>
    </citation>
    <scope>NUCLEOTIDE SEQUENCE</scope>
    <source>
        <tissue evidence="1">Epidermis</tissue>
    </source>
</reference>
<proteinExistence type="evidence at transcript level"/>
<name>I4DLR8_PAPXU</name>
<organism evidence="1">
    <name type="scientific">Papilio xuthus</name>
    <name type="common">Asian swallowtail butterfly</name>
    <dbReference type="NCBI Taxonomy" id="66420"/>
    <lineage>
        <taxon>Eukaryota</taxon>
        <taxon>Metazoa</taxon>
        <taxon>Ecdysozoa</taxon>
        <taxon>Arthropoda</taxon>
        <taxon>Hexapoda</taxon>
        <taxon>Insecta</taxon>
        <taxon>Pterygota</taxon>
        <taxon>Neoptera</taxon>
        <taxon>Endopterygota</taxon>
        <taxon>Lepidoptera</taxon>
        <taxon>Glossata</taxon>
        <taxon>Ditrysia</taxon>
        <taxon>Papilionoidea</taxon>
        <taxon>Papilionidae</taxon>
        <taxon>Papilioninae</taxon>
        <taxon>Papilio</taxon>
    </lineage>
</organism>
<dbReference type="AlphaFoldDB" id="I4DLR8"/>
<accession>I4DLR8</accession>
<sequence length="61" mass="7180">MLLLNSPKVSHRPGRLFTLHLDKKRCMRGKIKPWFKLRKLNFRNVALLSAPDCLKITSDLY</sequence>
<protein>
    <submittedName>
        <fullName evidence="1">Uncharacterized protein</fullName>
    </submittedName>
</protein>
<evidence type="ECO:0000313" key="1">
    <source>
        <dbReference type="EMBL" id="BAM18858.1"/>
    </source>
</evidence>
<dbReference type="EMBL" id="AK402236">
    <property type="protein sequence ID" value="BAM18858.1"/>
    <property type="molecule type" value="mRNA"/>
</dbReference>